<keyword evidence="1" id="KW-0812">Transmembrane</keyword>
<gene>
    <name evidence="2" type="ORF">HUG15_22610</name>
</gene>
<feature type="transmembrane region" description="Helical" evidence="1">
    <location>
        <begin position="204"/>
        <end position="222"/>
    </location>
</feature>
<keyword evidence="1" id="KW-0472">Membrane</keyword>
<organism evidence="2 3">
    <name type="scientific">Salicibibacter cibarius</name>
    <dbReference type="NCBI Taxonomy" id="2743000"/>
    <lineage>
        <taxon>Bacteria</taxon>
        <taxon>Bacillati</taxon>
        <taxon>Bacillota</taxon>
        <taxon>Bacilli</taxon>
        <taxon>Bacillales</taxon>
        <taxon>Bacillaceae</taxon>
        <taxon>Salicibibacter</taxon>
    </lineage>
</organism>
<evidence type="ECO:0000256" key="1">
    <source>
        <dbReference type="SAM" id="Phobius"/>
    </source>
</evidence>
<accession>A0A7T6Z7I4</accession>
<feature type="transmembrane region" description="Helical" evidence="1">
    <location>
        <begin position="109"/>
        <end position="127"/>
    </location>
</feature>
<dbReference type="RefSeq" id="WP_200126084.1">
    <property type="nucleotide sequence ID" value="NZ_CP054705.1"/>
</dbReference>
<protein>
    <recommendedName>
        <fullName evidence="4">Membrane protein YkvI</fullName>
    </recommendedName>
</protein>
<evidence type="ECO:0000313" key="2">
    <source>
        <dbReference type="EMBL" id="QQK78102.1"/>
    </source>
</evidence>
<feature type="transmembrane region" description="Helical" evidence="1">
    <location>
        <begin position="250"/>
        <end position="274"/>
    </location>
</feature>
<feature type="transmembrane region" description="Helical" evidence="1">
    <location>
        <begin position="286"/>
        <end position="305"/>
    </location>
</feature>
<dbReference type="Proteomes" id="UP000595823">
    <property type="component" value="Chromosome"/>
</dbReference>
<dbReference type="PANTHER" id="PTHR37814:SF1">
    <property type="entry name" value="MEMBRANE PROTEIN"/>
    <property type="match status" value="1"/>
</dbReference>
<evidence type="ECO:0008006" key="4">
    <source>
        <dbReference type="Google" id="ProtNLM"/>
    </source>
</evidence>
<feature type="transmembrane region" description="Helical" evidence="1">
    <location>
        <begin position="38"/>
        <end position="58"/>
    </location>
</feature>
<dbReference type="EMBL" id="CP054705">
    <property type="protein sequence ID" value="QQK78102.1"/>
    <property type="molecule type" value="Genomic_DNA"/>
</dbReference>
<reference evidence="2 3" key="1">
    <citation type="submission" date="2020-06" db="EMBL/GenBank/DDBJ databases">
        <title>Genomic analysis of Salicibibacter sp. NKC5-3.</title>
        <authorList>
            <person name="Oh Y.J."/>
        </authorList>
    </citation>
    <scope>NUCLEOTIDE SEQUENCE [LARGE SCALE GENOMIC DNA]</scope>
    <source>
        <strain evidence="2 3">NKC5-3</strain>
    </source>
</reference>
<keyword evidence="3" id="KW-1185">Reference proteome</keyword>
<sequence length="341" mass="37389">MIGRGLKWMFLLTGAMVGAGYASGREIWQFFGEESVAAIILFSALFAISSMVILKLSIQKGAENYVSVLQTLLGVRLAKFYDLLIILYLFTTTGIMISGGGATLETFEFPYWLGVFFMCLFLVVLFIWDIDGLTTVNNILTPALIVALIAILILFQISSDGGFVLEWGAQSNWPSALMFMGLNLLPIVAVLAAIAPKVQTEGEIWIATVGSGLVLGGVSYLYNQSLLVVADDILLYEIPLFSILSTYPSILVLAMTLLLFTAIYTTAAINILGLMSRFRRILKGPGWVLALMIILPLLPMTVFGFSTLVGFLYPLYGVVNLYLLGAVLLYPFLNQQQLKLK</sequence>
<dbReference type="KEGG" id="scia:HUG15_22610"/>
<feature type="transmembrane region" description="Helical" evidence="1">
    <location>
        <begin position="311"/>
        <end position="333"/>
    </location>
</feature>
<dbReference type="PANTHER" id="PTHR37814">
    <property type="entry name" value="CONSERVED MEMBRANE PROTEIN"/>
    <property type="match status" value="1"/>
</dbReference>
<evidence type="ECO:0000313" key="3">
    <source>
        <dbReference type="Proteomes" id="UP000595823"/>
    </source>
</evidence>
<feature type="transmembrane region" description="Helical" evidence="1">
    <location>
        <begin position="177"/>
        <end position="195"/>
    </location>
</feature>
<feature type="transmembrane region" description="Helical" evidence="1">
    <location>
        <begin position="79"/>
        <end position="97"/>
    </location>
</feature>
<feature type="transmembrane region" description="Helical" evidence="1">
    <location>
        <begin position="139"/>
        <end position="157"/>
    </location>
</feature>
<dbReference type="AlphaFoldDB" id="A0A7T6Z7I4"/>
<keyword evidence="1" id="KW-1133">Transmembrane helix</keyword>
<dbReference type="InterPro" id="IPR038728">
    <property type="entry name" value="YkvI-like"/>
</dbReference>
<proteinExistence type="predicted"/>
<name>A0A7T6Z7I4_9BACI</name>